<evidence type="ECO:0000256" key="7">
    <source>
        <dbReference type="ARBA" id="ARBA00022475"/>
    </source>
</evidence>
<evidence type="ECO:0000256" key="5">
    <source>
        <dbReference type="ARBA" id="ARBA00013200"/>
    </source>
</evidence>
<evidence type="ECO:0000256" key="15">
    <source>
        <dbReference type="ARBA" id="ARBA00032605"/>
    </source>
</evidence>
<keyword evidence="10 19" id="KW-0812">Transmembrane</keyword>
<dbReference type="KEGG" id="lgn:ABM34_00800"/>
<evidence type="ECO:0000256" key="8">
    <source>
        <dbReference type="ARBA" id="ARBA00022573"/>
    </source>
</evidence>
<organism evidence="20 21">
    <name type="scientific">Companilactobacillus ginsenosidimutans</name>
    <dbReference type="NCBI Taxonomy" id="1007676"/>
    <lineage>
        <taxon>Bacteria</taxon>
        <taxon>Bacillati</taxon>
        <taxon>Bacillota</taxon>
        <taxon>Bacilli</taxon>
        <taxon>Lactobacillales</taxon>
        <taxon>Lactobacillaceae</taxon>
        <taxon>Companilactobacillus</taxon>
    </lineage>
</organism>
<feature type="transmembrane region" description="Helical" evidence="19">
    <location>
        <begin position="201"/>
        <end position="218"/>
    </location>
</feature>
<evidence type="ECO:0000256" key="4">
    <source>
        <dbReference type="ARBA" id="ARBA00010561"/>
    </source>
</evidence>
<dbReference type="UniPathway" id="UPA00148">
    <property type="reaction ID" value="UER00238"/>
</dbReference>
<evidence type="ECO:0000256" key="18">
    <source>
        <dbReference type="ARBA" id="ARBA00049504"/>
    </source>
</evidence>
<evidence type="ECO:0000256" key="14">
    <source>
        <dbReference type="ARBA" id="ARBA00025228"/>
    </source>
</evidence>
<evidence type="ECO:0000256" key="9">
    <source>
        <dbReference type="ARBA" id="ARBA00022679"/>
    </source>
</evidence>
<evidence type="ECO:0000256" key="2">
    <source>
        <dbReference type="ARBA" id="ARBA00004651"/>
    </source>
</evidence>
<evidence type="ECO:0000256" key="6">
    <source>
        <dbReference type="ARBA" id="ARBA00015850"/>
    </source>
</evidence>
<feature type="transmembrane region" description="Helical" evidence="19">
    <location>
        <begin position="107"/>
        <end position="129"/>
    </location>
</feature>
<comment type="catalytic activity">
    <reaction evidence="17 19">
        <text>alpha-ribazole + adenosylcob(III)inamide-GDP = adenosylcob(III)alamin + GMP + H(+)</text>
        <dbReference type="Rhea" id="RHEA:16049"/>
        <dbReference type="ChEBI" id="CHEBI:10329"/>
        <dbReference type="ChEBI" id="CHEBI:15378"/>
        <dbReference type="ChEBI" id="CHEBI:18408"/>
        <dbReference type="ChEBI" id="CHEBI:58115"/>
        <dbReference type="ChEBI" id="CHEBI:60487"/>
        <dbReference type="EC" id="2.7.8.26"/>
    </reaction>
</comment>
<gene>
    <name evidence="19" type="primary">cobS</name>
    <name evidence="20" type="ORF">ABM34_00800</name>
</gene>
<comment type="subcellular location">
    <subcellularLocation>
        <location evidence="2 19">Cell membrane</location>
        <topology evidence="2 19">Multi-pass membrane protein</topology>
    </subcellularLocation>
</comment>
<dbReference type="GO" id="GO:0009236">
    <property type="term" value="P:cobalamin biosynthetic process"/>
    <property type="evidence" value="ECO:0007669"/>
    <property type="project" value="UniProtKB-UniRule"/>
</dbReference>
<comment type="function">
    <text evidence="14 19">Joins adenosylcobinamide-GDP and alpha-ribazole to generate adenosylcobalamin (Ado-cobalamin). Also synthesizes adenosylcobalamin 5'-phosphate from adenosylcobinamide-GDP and alpha-ribazole 5'-phosphate.</text>
</comment>
<dbReference type="GO" id="GO:0008818">
    <property type="term" value="F:cobalamin 5'-phosphate synthase activity"/>
    <property type="evidence" value="ECO:0007669"/>
    <property type="project" value="UniProtKB-UniRule"/>
</dbReference>
<dbReference type="HAMAP" id="MF_00719">
    <property type="entry name" value="CobS"/>
    <property type="match status" value="1"/>
</dbReference>
<dbReference type="Pfam" id="PF02654">
    <property type="entry name" value="CobS"/>
    <property type="match status" value="1"/>
</dbReference>
<dbReference type="AlphaFoldDB" id="A0A0H4QXM7"/>
<dbReference type="GO" id="GO:0051073">
    <property type="term" value="F:adenosylcobinamide-GDP ribazoletransferase activity"/>
    <property type="evidence" value="ECO:0007669"/>
    <property type="project" value="UniProtKB-UniRule"/>
</dbReference>
<keyword evidence="11 19" id="KW-0460">Magnesium</keyword>
<keyword evidence="9 19" id="KW-0808">Transferase</keyword>
<comment type="cofactor">
    <cofactor evidence="1 19">
        <name>Mg(2+)</name>
        <dbReference type="ChEBI" id="CHEBI:18420"/>
    </cofactor>
</comment>
<evidence type="ECO:0000256" key="1">
    <source>
        <dbReference type="ARBA" id="ARBA00001946"/>
    </source>
</evidence>
<dbReference type="InterPro" id="IPR003805">
    <property type="entry name" value="CobS"/>
</dbReference>
<evidence type="ECO:0000256" key="13">
    <source>
        <dbReference type="ARBA" id="ARBA00023136"/>
    </source>
</evidence>
<feature type="transmembrane region" description="Helical" evidence="19">
    <location>
        <begin position="34"/>
        <end position="57"/>
    </location>
</feature>
<dbReference type="NCBIfam" id="TIGR00317">
    <property type="entry name" value="cobS"/>
    <property type="match status" value="1"/>
</dbReference>
<sequence>MITSLILYGQFFTRIPIPVPIDEPQEKFNKGIQYLTLFGLILGALEALVFWGLSFAFPTWLCWIFLLVIDGMITGGFHLDALADTADGMFSSRNKEKMYEIMKDSRLGTMGALALIYYYLIMIGTTYFISGHLSVLQNVFLAAITIMNTKTGISLIFLRITNSKKEKGLLKSWGEIAPWRAIGSQIFAVIVIFLALNWKGLIAYVAAALFVLVYKHWINKQLGGFTGDTLGAYASICQAIFLIIFAAVVKL</sequence>
<dbReference type="STRING" id="1007676.ABM34_00800"/>
<keyword evidence="7 19" id="KW-1003">Cell membrane</keyword>
<feature type="transmembrane region" description="Helical" evidence="19">
    <location>
        <begin position="135"/>
        <end position="158"/>
    </location>
</feature>
<keyword evidence="8 19" id="KW-0169">Cobalamin biosynthesis</keyword>
<dbReference type="GO" id="GO:0005886">
    <property type="term" value="C:plasma membrane"/>
    <property type="evidence" value="ECO:0007669"/>
    <property type="project" value="UniProtKB-SubCell"/>
</dbReference>
<dbReference type="EMBL" id="CP012034">
    <property type="protein sequence ID" value="AKP66230.1"/>
    <property type="molecule type" value="Genomic_DNA"/>
</dbReference>
<evidence type="ECO:0000313" key="20">
    <source>
        <dbReference type="EMBL" id="AKP66230.1"/>
    </source>
</evidence>
<name>A0A0H4QXM7_9LACO</name>
<feature type="transmembrane region" description="Helical" evidence="19">
    <location>
        <begin position="230"/>
        <end position="249"/>
    </location>
</feature>
<comment type="pathway">
    <text evidence="3 19">Cofactor biosynthesis; adenosylcobalamin biosynthesis; adenosylcobalamin from cob(II)yrinate a,c-diamide: step 7/7.</text>
</comment>
<evidence type="ECO:0000313" key="21">
    <source>
        <dbReference type="Proteomes" id="UP000036106"/>
    </source>
</evidence>
<evidence type="ECO:0000256" key="11">
    <source>
        <dbReference type="ARBA" id="ARBA00022842"/>
    </source>
</evidence>
<protein>
    <recommendedName>
        <fullName evidence="6 19">Adenosylcobinamide-GDP ribazoletransferase</fullName>
        <ecNumber evidence="5 19">2.7.8.26</ecNumber>
    </recommendedName>
    <alternativeName>
        <fullName evidence="16 19">Cobalamin synthase</fullName>
    </alternativeName>
    <alternativeName>
        <fullName evidence="15 19">Cobalamin-5'-phosphate synthase</fullName>
    </alternativeName>
</protein>
<comment type="catalytic activity">
    <reaction evidence="18 19">
        <text>alpha-ribazole 5'-phosphate + adenosylcob(III)inamide-GDP = adenosylcob(III)alamin 5'-phosphate + GMP + H(+)</text>
        <dbReference type="Rhea" id="RHEA:23560"/>
        <dbReference type="ChEBI" id="CHEBI:15378"/>
        <dbReference type="ChEBI" id="CHEBI:57918"/>
        <dbReference type="ChEBI" id="CHEBI:58115"/>
        <dbReference type="ChEBI" id="CHEBI:60487"/>
        <dbReference type="ChEBI" id="CHEBI:60493"/>
        <dbReference type="EC" id="2.7.8.26"/>
    </reaction>
</comment>
<dbReference type="PANTHER" id="PTHR34148">
    <property type="entry name" value="ADENOSYLCOBINAMIDE-GDP RIBAZOLETRANSFERASE"/>
    <property type="match status" value="1"/>
</dbReference>
<evidence type="ECO:0000256" key="17">
    <source>
        <dbReference type="ARBA" id="ARBA00048623"/>
    </source>
</evidence>
<comment type="similarity">
    <text evidence="4 19">Belongs to the CobS family.</text>
</comment>
<keyword evidence="13 19" id="KW-0472">Membrane</keyword>
<dbReference type="RefSeq" id="WP_048702497.1">
    <property type="nucleotide sequence ID" value="NZ_CP012034.1"/>
</dbReference>
<evidence type="ECO:0000256" key="12">
    <source>
        <dbReference type="ARBA" id="ARBA00022989"/>
    </source>
</evidence>
<dbReference type="EC" id="2.7.8.26" evidence="5 19"/>
<evidence type="ECO:0000256" key="16">
    <source>
        <dbReference type="ARBA" id="ARBA00032853"/>
    </source>
</evidence>
<evidence type="ECO:0000256" key="3">
    <source>
        <dbReference type="ARBA" id="ARBA00004663"/>
    </source>
</evidence>
<dbReference type="PATRIC" id="fig|1007676.4.peg.167"/>
<dbReference type="Proteomes" id="UP000036106">
    <property type="component" value="Chromosome"/>
</dbReference>
<reference evidence="21" key="1">
    <citation type="submission" date="2015-07" db="EMBL/GenBank/DDBJ databases">
        <title>Lactobacillus ginsenosidimutans/EMML 3141/ whole genome sequencing.</title>
        <authorList>
            <person name="Kim M.K."/>
            <person name="Im W.-T."/>
            <person name="Srinivasan S."/>
            <person name="Lee J.-J."/>
        </authorList>
    </citation>
    <scope>NUCLEOTIDE SEQUENCE [LARGE SCALE GENOMIC DNA]</scope>
    <source>
        <strain evidence="21">EMML 3041</strain>
    </source>
</reference>
<dbReference type="PANTHER" id="PTHR34148:SF1">
    <property type="entry name" value="ADENOSYLCOBINAMIDE-GDP RIBAZOLETRANSFERASE"/>
    <property type="match status" value="1"/>
</dbReference>
<keyword evidence="12 19" id="KW-1133">Transmembrane helix</keyword>
<keyword evidence="21" id="KW-1185">Reference proteome</keyword>
<proteinExistence type="inferred from homology"/>
<accession>A0A0H4QXM7</accession>
<evidence type="ECO:0000256" key="19">
    <source>
        <dbReference type="HAMAP-Rule" id="MF_00719"/>
    </source>
</evidence>
<evidence type="ECO:0000256" key="10">
    <source>
        <dbReference type="ARBA" id="ARBA00022692"/>
    </source>
</evidence>
<feature type="transmembrane region" description="Helical" evidence="19">
    <location>
        <begin position="63"/>
        <end position="86"/>
    </location>
</feature>